<dbReference type="PANTHER" id="PTHR31239:SF2">
    <property type="entry name" value="NICOLIN-1"/>
    <property type="match status" value="1"/>
</dbReference>
<protein>
    <submittedName>
        <fullName evidence="1">Uncharacterized protein</fullName>
    </submittedName>
</protein>
<evidence type="ECO:0000313" key="1">
    <source>
        <dbReference type="EMBL" id="KAJ8890350.1"/>
    </source>
</evidence>
<dbReference type="PANTHER" id="PTHR31239">
    <property type="entry name" value="NICOLIN 1"/>
    <property type="match status" value="1"/>
</dbReference>
<dbReference type="Proteomes" id="UP001159363">
    <property type="component" value="Chromosome 3"/>
</dbReference>
<accession>A0ABQ9I246</accession>
<sequence>MDRSVSKSCDIRQPVPFSVRGPTMITIDKEQNTGSGCSVIDIEFPVPSSIGEVTLRNYYAAWLCVLVRPCSISELVIRRTEHSCEGKTAPDTQASKVSSGVMAKTTAPRTQNGWVISIRCHKLMSHPHYEQGSQDFVSLPESLSAIKWDGLLAMRLVLFQPSPVWKTFHVEQIGLYHDAPRHAVPAKSDTCGSICRNSTLACLMHFQTQVALDQSRKVDSSGNKELPGLCSYEFCDLLADT</sequence>
<evidence type="ECO:0000313" key="2">
    <source>
        <dbReference type="Proteomes" id="UP001159363"/>
    </source>
</evidence>
<organism evidence="1 2">
    <name type="scientific">Dryococelus australis</name>
    <dbReference type="NCBI Taxonomy" id="614101"/>
    <lineage>
        <taxon>Eukaryota</taxon>
        <taxon>Metazoa</taxon>
        <taxon>Ecdysozoa</taxon>
        <taxon>Arthropoda</taxon>
        <taxon>Hexapoda</taxon>
        <taxon>Insecta</taxon>
        <taxon>Pterygota</taxon>
        <taxon>Neoptera</taxon>
        <taxon>Polyneoptera</taxon>
        <taxon>Phasmatodea</taxon>
        <taxon>Verophasmatodea</taxon>
        <taxon>Anareolatae</taxon>
        <taxon>Phasmatidae</taxon>
        <taxon>Eurycanthinae</taxon>
        <taxon>Dryococelus</taxon>
    </lineage>
</organism>
<reference evidence="1 2" key="1">
    <citation type="submission" date="2023-02" db="EMBL/GenBank/DDBJ databases">
        <title>LHISI_Scaffold_Assembly.</title>
        <authorList>
            <person name="Stuart O.P."/>
            <person name="Cleave R."/>
            <person name="Magrath M.J.L."/>
            <person name="Mikheyev A.S."/>
        </authorList>
    </citation>
    <scope>NUCLEOTIDE SEQUENCE [LARGE SCALE GENOMIC DNA]</scope>
    <source>
        <strain evidence="1">Daus_M_001</strain>
        <tissue evidence="1">Leg muscle</tissue>
    </source>
</reference>
<gene>
    <name evidence="1" type="ORF">PR048_009858</name>
</gene>
<dbReference type="InterPro" id="IPR040235">
    <property type="entry name" value="Nicolin-1"/>
</dbReference>
<comment type="caution">
    <text evidence="1">The sequence shown here is derived from an EMBL/GenBank/DDBJ whole genome shotgun (WGS) entry which is preliminary data.</text>
</comment>
<proteinExistence type="predicted"/>
<name>A0ABQ9I246_9NEOP</name>
<dbReference type="EMBL" id="JARBHB010000003">
    <property type="protein sequence ID" value="KAJ8890350.1"/>
    <property type="molecule type" value="Genomic_DNA"/>
</dbReference>
<keyword evidence="2" id="KW-1185">Reference proteome</keyword>